<dbReference type="PaxDb" id="3847-GLYMA14G08734.1"/>
<dbReference type="InterPro" id="IPR001680">
    <property type="entry name" value="WD40_rpt"/>
</dbReference>
<dbReference type="PANTHER" id="PTHR43991:SF42">
    <property type="entry name" value="TRANSCRIPTION FACTOR WD40-LIKE FAMILY-RELATED"/>
    <property type="match status" value="1"/>
</dbReference>
<proteinExistence type="predicted"/>
<dbReference type="AlphaFoldDB" id="A0A0R0GM76"/>
<dbReference type="PROSITE" id="PS50082">
    <property type="entry name" value="WD_REPEATS_2"/>
    <property type="match status" value="1"/>
</dbReference>
<reference evidence="2" key="3">
    <citation type="submission" date="2018-07" db="EMBL/GenBank/DDBJ databases">
        <title>WGS assembly of Glycine max.</title>
        <authorList>
            <person name="Schmutz J."/>
            <person name="Cannon S."/>
            <person name="Schlueter J."/>
            <person name="Ma J."/>
            <person name="Mitros T."/>
            <person name="Nelson W."/>
            <person name="Hyten D."/>
            <person name="Song Q."/>
            <person name="Thelen J."/>
            <person name="Cheng J."/>
            <person name="Xu D."/>
            <person name="Hellsten U."/>
            <person name="May G."/>
            <person name="Yu Y."/>
            <person name="Sakurai T."/>
            <person name="Umezawa T."/>
            <person name="Bhattacharyya M."/>
            <person name="Sandhu D."/>
            <person name="Valliyodan B."/>
            <person name="Lindquist E."/>
            <person name="Peto M."/>
            <person name="Grant D."/>
            <person name="Shu S."/>
            <person name="Goodstein D."/>
            <person name="Barry K."/>
            <person name="Futrell-Griggs M."/>
            <person name="Abernathy B."/>
            <person name="Du J."/>
            <person name="Tian Z."/>
            <person name="Zhu L."/>
            <person name="Gill N."/>
            <person name="Joshi T."/>
            <person name="Libault M."/>
            <person name="Sethuraman A."/>
            <person name="Zhang X."/>
            <person name="Shinozaki K."/>
            <person name="Nguyen H."/>
            <person name="Wing R."/>
            <person name="Cregan P."/>
            <person name="Specht J."/>
            <person name="Grimwood J."/>
            <person name="Rokhsar D."/>
            <person name="Stacey G."/>
            <person name="Shoemaker R."/>
            <person name="Jackson S."/>
        </authorList>
    </citation>
    <scope>NUCLEOTIDE SEQUENCE</scope>
    <source>
        <tissue evidence="2">Callus</tissue>
    </source>
</reference>
<reference evidence="3" key="2">
    <citation type="submission" date="2018-02" db="UniProtKB">
        <authorList>
            <consortium name="EnsemblPlants"/>
        </authorList>
    </citation>
    <scope>IDENTIFICATION</scope>
    <source>
        <strain evidence="3">Williams 82</strain>
    </source>
</reference>
<feature type="repeat" description="WD" evidence="1">
    <location>
        <begin position="123"/>
        <end position="164"/>
    </location>
</feature>
<dbReference type="InterPro" id="IPR036322">
    <property type="entry name" value="WD40_repeat_dom_sf"/>
</dbReference>
<dbReference type="Gramene" id="KRH15295">
    <property type="protein sequence ID" value="KRH15295"/>
    <property type="gene ID" value="GLYMA_14G079800"/>
</dbReference>
<evidence type="ECO:0000313" key="2">
    <source>
        <dbReference type="EMBL" id="KRH15295.1"/>
    </source>
</evidence>
<evidence type="ECO:0000313" key="3">
    <source>
        <dbReference type="EnsemblPlants" id="KRH15295"/>
    </source>
</evidence>
<dbReference type="Gene3D" id="2.130.10.10">
    <property type="entry name" value="YVTN repeat-like/Quinoprotein amine dehydrogenase"/>
    <property type="match status" value="1"/>
</dbReference>
<reference evidence="2 3" key="1">
    <citation type="journal article" date="2010" name="Nature">
        <title>Genome sequence of the palaeopolyploid soybean.</title>
        <authorList>
            <person name="Schmutz J."/>
            <person name="Cannon S.B."/>
            <person name="Schlueter J."/>
            <person name="Ma J."/>
            <person name="Mitros T."/>
            <person name="Nelson W."/>
            <person name="Hyten D.L."/>
            <person name="Song Q."/>
            <person name="Thelen J.J."/>
            <person name="Cheng J."/>
            <person name="Xu D."/>
            <person name="Hellsten U."/>
            <person name="May G.D."/>
            <person name="Yu Y."/>
            <person name="Sakurai T."/>
            <person name="Umezawa T."/>
            <person name="Bhattacharyya M.K."/>
            <person name="Sandhu D."/>
            <person name="Valliyodan B."/>
            <person name="Lindquist E."/>
            <person name="Peto M."/>
            <person name="Grant D."/>
            <person name="Shu S."/>
            <person name="Goodstein D."/>
            <person name="Barry K."/>
            <person name="Futrell-Griggs M."/>
            <person name="Abernathy B."/>
            <person name="Du J."/>
            <person name="Tian Z."/>
            <person name="Zhu L."/>
            <person name="Gill N."/>
            <person name="Joshi T."/>
            <person name="Libault M."/>
            <person name="Sethuraman A."/>
            <person name="Zhang X.-C."/>
            <person name="Shinozaki K."/>
            <person name="Nguyen H.T."/>
            <person name="Wing R.A."/>
            <person name="Cregan P."/>
            <person name="Specht J."/>
            <person name="Grimwood J."/>
            <person name="Rokhsar D."/>
            <person name="Stacey G."/>
            <person name="Shoemaker R.C."/>
            <person name="Jackson S.A."/>
        </authorList>
    </citation>
    <scope>NUCLEOTIDE SEQUENCE</scope>
    <source>
        <strain evidence="3">cv. Williams 82</strain>
        <tissue evidence="2">Callus</tissue>
    </source>
</reference>
<dbReference type="EnsemblPlants" id="KRH15295">
    <property type="protein sequence ID" value="KRH15295"/>
    <property type="gene ID" value="GLYMA_14G079800"/>
</dbReference>
<dbReference type="SMR" id="A0A0R0GM76"/>
<dbReference type="PANTHER" id="PTHR43991">
    <property type="entry name" value="WD REPEAT PROTEIN (AFU_ORTHOLOGUE AFUA_8G05640)-RELATED"/>
    <property type="match status" value="1"/>
</dbReference>
<name>A0A0R0GM76_SOYBN</name>
<dbReference type="STRING" id="3847.A0A0R0GM76"/>
<dbReference type="PROSITE" id="PS50294">
    <property type="entry name" value="WD_REPEATS_REGION"/>
    <property type="match status" value="1"/>
</dbReference>
<dbReference type="EMBL" id="CM000847">
    <property type="protein sequence ID" value="KRH15295.1"/>
    <property type="molecule type" value="Genomic_DNA"/>
</dbReference>
<keyword evidence="4" id="KW-1185">Reference proteome</keyword>
<sequence>MPTLVWSTSKHDVYMAGNFKIIHWSGLSSKMTDVLDTAEHVTSSEDYPGNYEIGFHQSQINTVSVRFNLLIVGGNFGQLICKRIDRPDHSSLNPRDQQTLLVVGDNAKGRLVNCIDGEAIATLSGHSDMLYASAWHPDGYKFATGSVDKTCRIWDIRKTSESMDVLKGNAEAIRSLCFTADGQYMAMGETVDFVHIYDASRFEKKQVVDFFRTESLFIGVTPHTNPNNTHLLWYNRRRNFGSYEYYYY</sequence>
<dbReference type="Pfam" id="PF00400">
    <property type="entry name" value="WD40"/>
    <property type="match status" value="1"/>
</dbReference>
<evidence type="ECO:0000256" key="1">
    <source>
        <dbReference type="PROSITE-ProRule" id="PRU00221"/>
    </source>
</evidence>
<keyword evidence="1" id="KW-0853">WD repeat</keyword>
<dbReference type="Proteomes" id="UP000008827">
    <property type="component" value="Chromosome 14"/>
</dbReference>
<protein>
    <submittedName>
        <fullName evidence="2 3">Uncharacterized protein</fullName>
    </submittedName>
</protein>
<dbReference type="SUPFAM" id="SSF50978">
    <property type="entry name" value="WD40 repeat-like"/>
    <property type="match status" value="1"/>
</dbReference>
<organism evidence="2">
    <name type="scientific">Glycine max</name>
    <name type="common">Soybean</name>
    <name type="synonym">Glycine hispida</name>
    <dbReference type="NCBI Taxonomy" id="3847"/>
    <lineage>
        <taxon>Eukaryota</taxon>
        <taxon>Viridiplantae</taxon>
        <taxon>Streptophyta</taxon>
        <taxon>Embryophyta</taxon>
        <taxon>Tracheophyta</taxon>
        <taxon>Spermatophyta</taxon>
        <taxon>Magnoliopsida</taxon>
        <taxon>eudicotyledons</taxon>
        <taxon>Gunneridae</taxon>
        <taxon>Pentapetalae</taxon>
        <taxon>rosids</taxon>
        <taxon>fabids</taxon>
        <taxon>Fabales</taxon>
        <taxon>Fabaceae</taxon>
        <taxon>Papilionoideae</taxon>
        <taxon>50 kb inversion clade</taxon>
        <taxon>NPAAA clade</taxon>
        <taxon>indigoferoid/millettioid clade</taxon>
        <taxon>Phaseoleae</taxon>
        <taxon>Glycine</taxon>
        <taxon>Glycine subgen. Soja</taxon>
    </lineage>
</organism>
<accession>A0A0R0GM76</accession>
<dbReference type="InterPro" id="IPR015943">
    <property type="entry name" value="WD40/YVTN_repeat-like_dom_sf"/>
</dbReference>
<gene>
    <name evidence="2" type="ORF">GLYMA_14G079800</name>
</gene>
<dbReference type="SMART" id="SM00320">
    <property type="entry name" value="WD40"/>
    <property type="match status" value="2"/>
</dbReference>
<evidence type="ECO:0000313" key="4">
    <source>
        <dbReference type="Proteomes" id="UP000008827"/>
    </source>
</evidence>
<dbReference type="InParanoid" id="A0A0R0GM76"/>